<evidence type="ECO:0000313" key="6">
    <source>
        <dbReference type="EMBL" id="MEX8193422.1"/>
    </source>
</evidence>
<gene>
    <name evidence="6" type="ORF">AB6724_11300</name>
</gene>
<keyword evidence="2" id="KW-0238">DNA-binding</keyword>
<evidence type="ECO:0000256" key="3">
    <source>
        <dbReference type="ARBA" id="ARBA00023159"/>
    </source>
</evidence>
<accession>A0ABV3ZV86</accession>
<reference evidence="6 7" key="1">
    <citation type="journal article" date="2013" name="Int. J. Syst. Evol. Microbiol.">
        <title>Comamonas guangdongensis sp. nov., isolated from subterranean forest sediment, and emended description of the genus Comamonas.</title>
        <authorList>
            <person name="Zhang J."/>
            <person name="Wang Y."/>
            <person name="Zhou S."/>
            <person name="Wu C."/>
            <person name="He J."/>
            <person name="Li F."/>
        </authorList>
    </citation>
    <scope>NUCLEOTIDE SEQUENCE [LARGE SCALE GENOMIC DNA]</scope>
    <source>
        <strain evidence="6 7">CCTCC AB2011133</strain>
    </source>
</reference>
<dbReference type="Gene3D" id="2.60.120.10">
    <property type="entry name" value="Jelly Rolls"/>
    <property type="match status" value="1"/>
</dbReference>
<dbReference type="Pfam" id="PF02311">
    <property type="entry name" value="AraC_binding"/>
    <property type="match status" value="1"/>
</dbReference>
<dbReference type="SUPFAM" id="SSF46689">
    <property type="entry name" value="Homeodomain-like"/>
    <property type="match status" value="1"/>
</dbReference>
<dbReference type="InterPro" id="IPR018060">
    <property type="entry name" value="HTH_AraC"/>
</dbReference>
<keyword evidence="4" id="KW-0804">Transcription</keyword>
<dbReference type="Pfam" id="PF12833">
    <property type="entry name" value="HTH_18"/>
    <property type="match status" value="1"/>
</dbReference>
<keyword evidence="3" id="KW-0010">Activator</keyword>
<dbReference type="PROSITE" id="PS01124">
    <property type="entry name" value="HTH_ARAC_FAMILY_2"/>
    <property type="match status" value="1"/>
</dbReference>
<name>A0ABV3ZV86_9BURK</name>
<evidence type="ECO:0000256" key="2">
    <source>
        <dbReference type="ARBA" id="ARBA00023125"/>
    </source>
</evidence>
<evidence type="ECO:0000256" key="4">
    <source>
        <dbReference type="ARBA" id="ARBA00023163"/>
    </source>
</evidence>
<proteinExistence type="predicted"/>
<organism evidence="6 7">
    <name type="scientific">Comamonas guangdongensis</name>
    <dbReference type="NCBI Taxonomy" id="510515"/>
    <lineage>
        <taxon>Bacteria</taxon>
        <taxon>Pseudomonadati</taxon>
        <taxon>Pseudomonadota</taxon>
        <taxon>Betaproteobacteria</taxon>
        <taxon>Burkholderiales</taxon>
        <taxon>Comamonadaceae</taxon>
        <taxon>Comamonas</taxon>
    </lineage>
</organism>
<dbReference type="PANTHER" id="PTHR11019:SF159">
    <property type="entry name" value="TRANSCRIPTIONAL REGULATOR-RELATED"/>
    <property type="match status" value="1"/>
</dbReference>
<dbReference type="InterPro" id="IPR011051">
    <property type="entry name" value="RmlC_Cupin_sf"/>
</dbReference>
<dbReference type="InterPro" id="IPR003313">
    <property type="entry name" value="AraC-bd"/>
</dbReference>
<dbReference type="PRINTS" id="PR00032">
    <property type="entry name" value="HTHARAC"/>
</dbReference>
<feature type="domain" description="HTH araC/xylS-type" evidence="5">
    <location>
        <begin position="153"/>
        <end position="254"/>
    </location>
</feature>
<dbReference type="InterPro" id="IPR020449">
    <property type="entry name" value="Tscrpt_reg_AraC-type_HTH"/>
</dbReference>
<keyword evidence="7" id="KW-1185">Reference proteome</keyword>
<sequence>MHNIPLASVDAVARPLLAIGTDYPPGTLLDSHTHRRAQVLYGMTGLMEVETDDGAWVIPPYSGVWIPAGKRHRVRMQGVSTRSLYIEPAAAPRAGTQCEALVVTPLLHQLLLASLSMPALYDEQGRDGALAQLLLHEVRLAQTMPLFAPIPQDRSLAKLCKGFLRSPHIQATPQQWAQQLHKSLRTFTRLFRQQTGMSFGAWRQQACLLAALPRLSAGQSVTQVALDLGYDSPSAFSTMFRKRLGRAPSDFIRVSLSSDAR</sequence>
<dbReference type="SMART" id="SM00342">
    <property type="entry name" value="HTH_ARAC"/>
    <property type="match status" value="1"/>
</dbReference>
<keyword evidence="1" id="KW-0805">Transcription regulation</keyword>
<dbReference type="CDD" id="cd06124">
    <property type="entry name" value="cupin_NimR-like_N"/>
    <property type="match status" value="1"/>
</dbReference>
<comment type="caution">
    <text evidence="6">The sequence shown here is derived from an EMBL/GenBank/DDBJ whole genome shotgun (WGS) entry which is preliminary data.</text>
</comment>
<evidence type="ECO:0000256" key="1">
    <source>
        <dbReference type="ARBA" id="ARBA00023015"/>
    </source>
</evidence>
<protein>
    <submittedName>
        <fullName evidence="6">Helix-turn-helix domain-containing protein</fullName>
    </submittedName>
</protein>
<evidence type="ECO:0000313" key="7">
    <source>
        <dbReference type="Proteomes" id="UP001561046"/>
    </source>
</evidence>
<dbReference type="Gene3D" id="1.10.10.60">
    <property type="entry name" value="Homeodomain-like"/>
    <property type="match status" value="2"/>
</dbReference>
<dbReference type="RefSeq" id="WP_369338621.1">
    <property type="nucleotide sequence ID" value="NZ_JBFYGN010000011.1"/>
</dbReference>
<dbReference type="Proteomes" id="UP001561046">
    <property type="component" value="Unassembled WGS sequence"/>
</dbReference>
<dbReference type="InterPro" id="IPR009057">
    <property type="entry name" value="Homeodomain-like_sf"/>
</dbReference>
<dbReference type="PANTHER" id="PTHR11019">
    <property type="entry name" value="HTH-TYPE TRANSCRIPTIONAL REGULATOR NIMR"/>
    <property type="match status" value="1"/>
</dbReference>
<evidence type="ECO:0000259" key="5">
    <source>
        <dbReference type="PROSITE" id="PS01124"/>
    </source>
</evidence>
<dbReference type="SUPFAM" id="SSF51182">
    <property type="entry name" value="RmlC-like cupins"/>
    <property type="match status" value="1"/>
</dbReference>
<dbReference type="InterPro" id="IPR014710">
    <property type="entry name" value="RmlC-like_jellyroll"/>
</dbReference>
<dbReference type="EMBL" id="JBFYGN010000011">
    <property type="protein sequence ID" value="MEX8193422.1"/>
    <property type="molecule type" value="Genomic_DNA"/>
</dbReference>